<dbReference type="SUPFAM" id="SSF55874">
    <property type="entry name" value="ATPase domain of HSP90 chaperone/DNA topoisomerase II/histidine kinase"/>
    <property type="match status" value="1"/>
</dbReference>
<keyword evidence="2" id="KW-0067">ATP-binding</keyword>
<reference evidence="2" key="2">
    <citation type="submission" date="2021-04" db="EMBL/GenBank/DDBJ databases">
        <authorList>
            <person name="Gilroy R."/>
        </authorList>
    </citation>
    <scope>NUCLEOTIDE SEQUENCE</scope>
    <source>
        <strain evidence="2">ChiGjej3B3-11674</strain>
    </source>
</reference>
<reference evidence="2" key="1">
    <citation type="journal article" date="2021" name="PeerJ">
        <title>Extensive microbial diversity within the chicken gut microbiome revealed by metagenomics and culture.</title>
        <authorList>
            <person name="Gilroy R."/>
            <person name="Ravi A."/>
            <person name="Getino M."/>
            <person name="Pursley I."/>
            <person name="Horton D.L."/>
            <person name="Alikhan N.F."/>
            <person name="Baker D."/>
            <person name="Gharbi K."/>
            <person name="Hall N."/>
            <person name="Watson M."/>
            <person name="Adriaenssens E.M."/>
            <person name="Foster-Nyarko E."/>
            <person name="Jarju S."/>
            <person name="Secka A."/>
            <person name="Antonio M."/>
            <person name="Oren A."/>
            <person name="Chaudhuri R.R."/>
            <person name="La Ragione R."/>
            <person name="Hildebrand F."/>
            <person name="Pallen M.J."/>
        </authorList>
    </citation>
    <scope>NUCLEOTIDE SEQUENCE</scope>
    <source>
        <strain evidence="2">ChiGjej3B3-11674</strain>
    </source>
</reference>
<sequence>MKCNLPKKETYCYNIEYTKEEEAVSMEFREKCPEIAGTDLWKIFEKKAGDDHEFIAAVGEICYDGVILSKDVIRFFPTFTLHDGPHLAGVCKWMIRLLGDKEDDLTVEEAAMLVMAACCHDIGMSVSDDQRKELEAELATGDYTEEWLEYFRKYPGDEVAYHESHTVTEEMLRKYIRENHSRRISEQLPYEWPDVLTRQGIHRETLIRVCESHGESLSELFDLLPLADCDLNLCVVLLRLADLLDYDAARAPENLFRHLGLDHPETAEQKTSREEWNKNRSGWFGEIREGIIPYTARFADPQTEHEVMGYLAWLRSELILCNEFLSRFSKRWQGLELPYRVVENVKHVGYEAGDFHLTMDQDRILELLTGENLYSDPGVFVRELLQNAIDAVLTRRRLDPGFGEKGGKIVVHTWMDNEGYGWFRIEDDGIGMDEHIVKDYFLKVGRSYYTSDEYKAAMIHKVRDTDFMPTSRFGIGILSCFMSDPDNNRLEVVTRRYSPGPGTRNPVYRLDVTGLHGYYFLTEVKKGRPGQPMHRPMGADGTDDGYMHRVGTTICVRVNMYRMGGPRAFKDLMDKYVCFPEVPVEFHGLEGTYTYPTQQELMDLVHSMNPDGPGAEPKEYEHPITDEMFDELKREMTFVDWENSERPALVLKYCPLDWVSGTENISGVAIEIGIKASIKCEPVKYKGKEYPIEVYADHEVVYSQNKIMIDFKSIDPNNGRNKQWPKEKGYLLDAYKKEVSFNIPFKDLLSMLNAEEIPIFMKIFVSSEVSGDFILKYNEDHGTCAAYNGVLSDTSNLLDIGWEYINSIILFSGVNCPGVNMARNRITSFPLETLCYLVRIREILNDGKRNLYFYLLNQEVLDDKIYALTKTWQFWEILDRHPDWEDQIQIRTDFLSKERVSLSELEGMLRNKEEEMVDEVYRNSYDLLCLAALKRRFTACIDFSNDQIGHMILKSGKSNLEDFPVILFFHPKEKNTVLGRISGFNINYYNQEHRFSMWLIKNRKELQDKVPGMYNNILTTMIFEAEISVIIKDLNDILGRLKRFPGNPFNISEKLYLSESDFIKERLRSE</sequence>
<dbReference type="AlphaFoldDB" id="A0A9D2U2S9"/>
<organism evidence="2 3">
    <name type="scientific">Candidatus Mediterraneibacter tabaqchaliae</name>
    <dbReference type="NCBI Taxonomy" id="2838689"/>
    <lineage>
        <taxon>Bacteria</taxon>
        <taxon>Bacillati</taxon>
        <taxon>Bacillota</taxon>
        <taxon>Clostridia</taxon>
        <taxon>Lachnospirales</taxon>
        <taxon>Lachnospiraceae</taxon>
        <taxon>Mediterraneibacter</taxon>
    </lineage>
</organism>
<comment type="caution">
    <text evidence="2">The sequence shown here is derived from an EMBL/GenBank/DDBJ whole genome shotgun (WGS) entry which is preliminary data.</text>
</comment>
<name>A0A9D2U2S9_9FIRM</name>
<dbReference type="InterPro" id="IPR036890">
    <property type="entry name" value="HATPase_C_sf"/>
</dbReference>
<accession>A0A9D2U2S9</accession>
<evidence type="ECO:0000313" key="2">
    <source>
        <dbReference type="EMBL" id="HJD33613.1"/>
    </source>
</evidence>
<keyword evidence="2" id="KW-0547">Nucleotide-binding</keyword>
<dbReference type="InterPro" id="IPR056471">
    <property type="entry name" value="HD-CE"/>
</dbReference>
<evidence type="ECO:0000313" key="3">
    <source>
        <dbReference type="Proteomes" id="UP000823897"/>
    </source>
</evidence>
<proteinExistence type="predicted"/>
<dbReference type="Pfam" id="PF24391">
    <property type="entry name" value="HD-CE"/>
    <property type="match status" value="1"/>
</dbReference>
<dbReference type="EMBL" id="DWUV01000068">
    <property type="protein sequence ID" value="HJD33613.1"/>
    <property type="molecule type" value="Genomic_DNA"/>
</dbReference>
<protein>
    <submittedName>
        <fullName evidence="2">ATP-binding protein</fullName>
    </submittedName>
</protein>
<dbReference type="Proteomes" id="UP000823897">
    <property type="component" value="Unassembled WGS sequence"/>
</dbReference>
<dbReference type="Gene3D" id="3.30.565.10">
    <property type="entry name" value="Histidine kinase-like ATPase, C-terminal domain"/>
    <property type="match status" value="1"/>
</dbReference>
<evidence type="ECO:0000259" key="1">
    <source>
        <dbReference type="Pfam" id="PF24391"/>
    </source>
</evidence>
<dbReference type="GO" id="GO:0005524">
    <property type="term" value="F:ATP binding"/>
    <property type="evidence" value="ECO:0007669"/>
    <property type="project" value="UniProtKB-KW"/>
</dbReference>
<gene>
    <name evidence="2" type="ORF">H9911_03595</name>
</gene>
<feature type="domain" description="HD-CE" evidence="1">
    <location>
        <begin position="76"/>
        <end position="318"/>
    </location>
</feature>